<gene>
    <name evidence="9" type="ORF">EMPG_15566</name>
</gene>
<dbReference type="GO" id="GO:0022857">
    <property type="term" value="F:transmembrane transporter activity"/>
    <property type="evidence" value="ECO:0007669"/>
    <property type="project" value="InterPro"/>
</dbReference>
<feature type="transmembrane region" description="Helical" evidence="7">
    <location>
        <begin position="367"/>
        <end position="387"/>
    </location>
</feature>
<feature type="transmembrane region" description="Helical" evidence="7">
    <location>
        <begin position="313"/>
        <end position="330"/>
    </location>
</feature>
<evidence type="ECO:0000313" key="9">
    <source>
        <dbReference type="EMBL" id="KLJ09004.1"/>
    </source>
</evidence>
<evidence type="ECO:0000313" key="10">
    <source>
        <dbReference type="Proteomes" id="UP000053573"/>
    </source>
</evidence>
<protein>
    <recommendedName>
        <fullName evidence="8">Major facilitator superfamily (MFS) profile domain-containing protein</fullName>
    </recommendedName>
</protein>
<reference evidence="10" key="1">
    <citation type="journal article" date="2015" name="PLoS Genet.">
        <title>The dynamic genome and transcriptome of the human fungal pathogen Blastomyces and close relative Emmonsia.</title>
        <authorList>
            <person name="Munoz J.F."/>
            <person name="Gauthier G.M."/>
            <person name="Desjardins C.A."/>
            <person name="Gallo J.E."/>
            <person name="Holder J."/>
            <person name="Sullivan T.D."/>
            <person name="Marty A.J."/>
            <person name="Carmen J.C."/>
            <person name="Chen Z."/>
            <person name="Ding L."/>
            <person name="Gujja S."/>
            <person name="Magrini V."/>
            <person name="Misas E."/>
            <person name="Mitreva M."/>
            <person name="Priest M."/>
            <person name="Saif S."/>
            <person name="Whiston E.A."/>
            <person name="Young S."/>
            <person name="Zeng Q."/>
            <person name="Goldman W.E."/>
            <person name="Mardis E.R."/>
            <person name="Taylor J.W."/>
            <person name="McEwen J.G."/>
            <person name="Clay O.K."/>
            <person name="Klein B.S."/>
            <person name="Cuomo C.A."/>
        </authorList>
    </citation>
    <scope>NUCLEOTIDE SEQUENCE [LARGE SCALE GENOMIC DNA]</scope>
    <source>
        <strain evidence="10">UAMH 139</strain>
    </source>
</reference>
<dbReference type="Proteomes" id="UP000053573">
    <property type="component" value="Unassembled WGS sequence"/>
</dbReference>
<dbReference type="GO" id="GO:0016020">
    <property type="term" value="C:membrane"/>
    <property type="evidence" value="ECO:0007669"/>
    <property type="project" value="UniProtKB-SubCell"/>
</dbReference>
<feature type="domain" description="Major facilitator superfamily (MFS) profile" evidence="8">
    <location>
        <begin position="43"/>
        <end position="457"/>
    </location>
</feature>
<keyword evidence="4 7" id="KW-1133">Transmembrane helix</keyword>
<feature type="transmembrane region" description="Helical" evidence="7">
    <location>
        <begin position="109"/>
        <end position="129"/>
    </location>
</feature>
<dbReference type="FunFam" id="1.20.1250.20:FF:000034">
    <property type="entry name" value="MFS general substrate transporter"/>
    <property type="match status" value="1"/>
</dbReference>
<dbReference type="PANTHER" id="PTHR43791:SF52">
    <property type="entry name" value="TRANSPORTER, PUTATIVE (AFU_ORTHOLOGUE AFUA_1G11820)-RELATED"/>
    <property type="match status" value="1"/>
</dbReference>
<comment type="caution">
    <text evidence="9">The sequence shown here is derived from an EMBL/GenBank/DDBJ whole genome shotgun (WGS) entry which is preliminary data.</text>
</comment>
<dbReference type="PROSITE" id="PS50850">
    <property type="entry name" value="MFS"/>
    <property type="match status" value="1"/>
</dbReference>
<dbReference type="AlphaFoldDB" id="A0A0H1BC27"/>
<keyword evidence="10" id="KW-1185">Reference proteome</keyword>
<feature type="transmembrane region" description="Helical" evidence="7">
    <location>
        <begin position="431"/>
        <end position="452"/>
    </location>
</feature>
<evidence type="ECO:0000256" key="6">
    <source>
        <dbReference type="SAM" id="MobiDB-lite"/>
    </source>
</evidence>
<proteinExistence type="predicted"/>
<feature type="transmembrane region" description="Helical" evidence="7">
    <location>
        <begin position="399"/>
        <end position="419"/>
    </location>
</feature>
<evidence type="ECO:0000256" key="4">
    <source>
        <dbReference type="ARBA" id="ARBA00022989"/>
    </source>
</evidence>
<feature type="region of interest" description="Disordered" evidence="6">
    <location>
        <begin position="1"/>
        <end position="23"/>
    </location>
</feature>
<keyword evidence="5 7" id="KW-0472">Membrane</keyword>
<dbReference type="InterPro" id="IPR011701">
    <property type="entry name" value="MFS"/>
</dbReference>
<dbReference type="InterPro" id="IPR020846">
    <property type="entry name" value="MFS_dom"/>
</dbReference>
<feature type="transmembrane region" description="Helical" evidence="7">
    <location>
        <begin position="83"/>
        <end position="103"/>
    </location>
</feature>
<sequence>MEEEKIPNSGATSPASAEKPTIAGEQLDPKAEQRLLWKFDLHIVPILFTVYFFAFLDRINVGNALIEGLIEELNMNSTSDIRLALLIFFVPYIILEVPSNILLKRVAPSTWITILTFFFGLVTVCQGFVKSPKGLIVCRFFLGVFEAGLLPGNNYLMSTYYKRHEFQKRFAVLFTSGMVAGAVGGLLAFSLAKLDGVGGYSGWRWIFIVEGLMTISLSFLTKFLIVDWPSEATFLSEEERLMVAARLKEDMGSAKMDRLNRQSLRIIVKDWKIYMGAFIYFTINTSGYSTALFNPTILNQFGYDASQSQVHSIPIWVASAAATILVGYLSDRMRHRCGFILFGCLVASIGYILLLCQQHVSLRVKHMALFIVNIGVYVAQPVVVVWVSNNLAGHYKRAFGIAFQISFGNIGGLVASNLFVPNAAPLFKAGYGSALALIFVCALLSTVFMLGLERENKKRDSGCRDYRFNLCQDELDNLGDDHPDFRYTK</sequence>
<feature type="transmembrane region" description="Helical" evidence="7">
    <location>
        <begin position="170"/>
        <end position="191"/>
    </location>
</feature>
<evidence type="ECO:0000256" key="7">
    <source>
        <dbReference type="SAM" id="Phobius"/>
    </source>
</evidence>
<dbReference type="Gene3D" id="1.20.1250.20">
    <property type="entry name" value="MFS general substrate transporter like domains"/>
    <property type="match status" value="2"/>
</dbReference>
<dbReference type="InterPro" id="IPR036259">
    <property type="entry name" value="MFS_trans_sf"/>
</dbReference>
<organism evidence="9 10">
    <name type="scientific">Blastomyces silverae</name>
    <dbReference type="NCBI Taxonomy" id="2060906"/>
    <lineage>
        <taxon>Eukaryota</taxon>
        <taxon>Fungi</taxon>
        <taxon>Dikarya</taxon>
        <taxon>Ascomycota</taxon>
        <taxon>Pezizomycotina</taxon>
        <taxon>Eurotiomycetes</taxon>
        <taxon>Eurotiomycetidae</taxon>
        <taxon>Onygenales</taxon>
        <taxon>Ajellomycetaceae</taxon>
        <taxon>Blastomyces</taxon>
    </lineage>
</organism>
<dbReference type="PANTHER" id="PTHR43791">
    <property type="entry name" value="PERMEASE-RELATED"/>
    <property type="match status" value="1"/>
</dbReference>
<dbReference type="STRING" id="2060906.A0A0H1BC27"/>
<keyword evidence="2" id="KW-0813">Transport</keyword>
<dbReference type="EMBL" id="LDEV01002467">
    <property type="protein sequence ID" value="KLJ09004.1"/>
    <property type="molecule type" value="Genomic_DNA"/>
</dbReference>
<evidence type="ECO:0000256" key="2">
    <source>
        <dbReference type="ARBA" id="ARBA00022448"/>
    </source>
</evidence>
<dbReference type="FunFam" id="1.20.1250.20:FF:000068">
    <property type="entry name" value="MFS general substrate transporter"/>
    <property type="match status" value="1"/>
</dbReference>
<comment type="subcellular location">
    <subcellularLocation>
        <location evidence="1">Membrane</location>
        <topology evidence="1">Multi-pass membrane protein</topology>
    </subcellularLocation>
</comment>
<feature type="transmembrane region" description="Helical" evidence="7">
    <location>
        <begin position="273"/>
        <end position="293"/>
    </location>
</feature>
<dbReference type="SUPFAM" id="SSF103473">
    <property type="entry name" value="MFS general substrate transporter"/>
    <property type="match status" value="1"/>
</dbReference>
<accession>A0A0H1BC27</accession>
<evidence type="ECO:0000256" key="3">
    <source>
        <dbReference type="ARBA" id="ARBA00022692"/>
    </source>
</evidence>
<dbReference type="OrthoDB" id="19923at2759"/>
<evidence type="ECO:0000256" key="1">
    <source>
        <dbReference type="ARBA" id="ARBA00004141"/>
    </source>
</evidence>
<dbReference type="Pfam" id="PF07690">
    <property type="entry name" value="MFS_1"/>
    <property type="match status" value="1"/>
</dbReference>
<feature type="transmembrane region" description="Helical" evidence="7">
    <location>
        <begin position="35"/>
        <end position="56"/>
    </location>
</feature>
<feature type="transmembrane region" description="Helical" evidence="7">
    <location>
        <begin position="337"/>
        <end position="355"/>
    </location>
</feature>
<evidence type="ECO:0000256" key="5">
    <source>
        <dbReference type="ARBA" id="ARBA00023136"/>
    </source>
</evidence>
<evidence type="ECO:0000259" key="8">
    <source>
        <dbReference type="PROSITE" id="PS50850"/>
    </source>
</evidence>
<name>A0A0H1BC27_9EURO</name>
<keyword evidence="3 7" id="KW-0812">Transmembrane</keyword>
<feature type="transmembrane region" description="Helical" evidence="7">
    <location>
        <begin position="203"/>
        <end position="225"/>
    </location>
</feature>